<dbReference type="PANTHER" id="PTHR33048:SF2">
    <property type="entry name" value="SRPK"/>
    <property type="match status" value="1"/>
</dbReference>
<evidence type="ECO:0000313" key="9">
    <source>
        <dbReference type="EMBL" id="KXJ88378.1"/>
    </source>
</evidence>
<feature type="domain" description="Rhodopsin" evidence="8">
    <location>
        <begin position="20"/>
        <end position="270"/>
    </location>
</feature>
<organism evidence="9 10">
    <name type="scientific">Microdochium bolleyi</name>
    <dbReference type="NCBI Taxonomy" id="196109"/>
    <lineage>
        <taxon>Eukaryota</taxon>
        <taxon>Fungi</taxon>
        <taxon>Dikarya</taxon>
        <taxon>Ascomycota</taxon>
        <taxon>Pezizomycotina</taxon>
        <taxon>Sordariomycetes</taxon>
        <taxon>Xylariomycetidae</taxon>
        <taxon>Xylariales</taxon>
        <taxon>Microdochiaceae</taxon>
        <taxon>Microdochium</taxon>
    </lineage>
</organism>
<dbReference type="InterPro" id="IPR049326">
    <property type="entry name" value="Rhodopsin_dom_fungi"/>
</dbReference>
<evidence type="ECO:0000259" key="8">
    <source>
        <dbReference type="Pfam" id="PF20684"/>
    </source>
</evidence>
<dbReference type="OrthoDB" id="2988756at2759"/>
<feature type="compositionally biased region" description="Low complexity" evidence="6">
    <location>
        <begin position="378"/>
        <end position="390"/>
    </location>
</feature>
<name>A0A136IU12_9PEZI</name>
<accession>A0A136IU12</accession>
<evidence type="ECO:0000313" key="10">
    <source>
        <dbReference type="Proteomes" id="UP000070501"/>
    </source>
</evidence>
<feature type="transmembrane region" description="Helical" evidence="7">
    <location>
        <begin position="132"/>
        <end position="156"/>
    </location>
</feature>
<dbReference type="Pfam" id="PF20684">
    <property type="entry name" value="Fung_rhodopsin"/>
    <property type="match status" value="1"/>
</dbReference>
<feature type="region of interest" description="Disordered" evidence="6">
    <location>
        <begin position="369"/>
        <end position="390"/>
    </location>
</feature>
<evidence type="ECO:0000256" key="4">
    <source>
        <dbReference type="ARBA" id="ARBA00023136"/>
    </source>
</evidence>
<dbReference type="EMBL" id="KQ964258">
    <property type="protein sequence ID" value="KXJ88378.1"/>
    <property type="molecule type" value="Genomic_DNA"/>
</dbReference>
<evidence type="ECO:0000256" key="5">
    <source>
        <dbReference type="ARBA" id="ARBA00038359"/>
    </source>
</evidence>
<feature type="transmembrane region" description="Helical" evidence="7">
    <location>
        <begin position="45"/>
        <end position="64"/>
    </location>
</feature>
<evidence type="ECO:0000256" key="1">
    <source>
        <dbReference type="ARBA" id="ARBA00004141"/>
    </source>
</evidence>
<dbReference type="AlphaFoldDB" id="A0A136IU12"/>
<evidence type="ECO:0000256" key="7">
    <source>
        <dbReference type="SAM" id="Phobius"/>
    </source>
</evidence>
<dbReference type="STRING" id="196109.A0A136IU12"/>
<evidence type="ECO:0000256" key="2">
    <source>
        <dbReference type="ARBA" id="ARBA00022692"/>
    </source>
</evidence>
<feature type="compositionally biased region" description="Gly residues" evidence="6">
    <location>
        <begin position="289"/>
        <end position="303"/>
    </location>
</feature>
<feature type="transmembrane region" description="Helical" evidence="7">
    <location>
        <begin position="213"/>
        <end position="233"/>
    </location>
</feature>
<evidence type="ECO:0000256" key="6">
    <source>
        <dbReference type="SAM" id="MobiDB-lite"/>
    </source>
</evidence>
<proteinExistence type="inferred from homology"/>
<gene>
    <name evidence="9" type="ORF">Micbo1qcDRAFT_207114</name>
</gene>
<comment type="subcellular location">
    <subcellularLocation>
        <location evidence="1">Membrane</location>
        <topology evidence="1">Multi-pass membrane protein</topology>
    </subcellularLocation>
</comment>
<feature type="region of interest" description="Disordered" evidence="6">
    <location>
        <begin position="405"/>
        <end position="434"/>
    </location>
</feature>
<dbReference type="Proteomes" id="UP000070501">
    <property type="component" value="Unassembled WGS sequence"/>
</dbReference>
<keyword evidence="3 7" id="KW-1133">Transmembrane helix</keyword>
<evidence type="ECO:0000256" key="3">
    <source>
        <dbReference type="ARBA" id="ARBA00022989"/>
    </source>
</evidence>
<feature type="region of interest" description="Disordered" evidence="6">
    <location>
        <begin position="287"/>
        <end position="355"/>
    </location>
</feature>
<dbReference type="PANTHER" id="PTHR33048">
    <property type="entry name" value="PTH11-LIKE INTEGRAL MEMBRANE PROTEIN (AFU_ORTHOLOGUE AFUA_5G11245)"/>
    <property type="match status" value="1"/>
</dbReference>
<dbReference type="InterPro" id="IPR052337">
    <property type="entry name" value="SAT4-like"/>
</dbReference>
<protein>
    <recommendedName>
        <fullName evidence="8">Rhodopsin domain-containing protein</fullName>
    </recommendedName>
</protein>
<dbReference type="InParanoid" id="A0A136IU12"/>
<reference evidence="10" key="1">
    <citation type="submission" date="2016-02" db="EMBL/GenBank/DDBJ databases">
        <title>Draft genome sequence of Microdochium bolleyi, a fungal endophyte of beachgrass.</title>
        <authorList>
            <consortium name="DOE Joint Genome Institute"/>
            <person name="David A.S."/>
            <person name="May G."/>
            <person name="Haridas S."/>
            <person name="Lim J."/>
            <person name="Wang M."/>
            <person name="Labutti K."/>
            <person name="Lipzen A."/>
            <person name="Barry K."/>
            <person name="Grigoriev I.V."/>
        </authorList>
    </citation>
    <scope>NUCLEOTIDE SEQUENCE [LARGE SCALE GENOMIC DNA]</scope>
    <source>
        <strain evidence="10">J235TASD1</strain>
    </source>
</reference>
<comment type="similarity">
    <text evidence="5">Belongs to the SAT4 family.</text>
</comment>
<sequence length="434" mass="46061">MSTAEAFTLLSLSLAIICVRTWHRWHLVGFGGFQLDDYVMPLSGALFAIVTSLAYMVGANYQGLTNSYMTDGERAALDPNSVEASFRIQGSKIQVIGWSLYTMELWVLKLCITAFYSRLTVRLSNLERRVKFAYIIIGVSYVIVALSILLGCQPFQKNWQINPNPGPLCQPTNSPVNVLMVYSFNVVTDLYLLSIPMPLLWQVSISLRRKITLSLLFGGAIFVITAATIRVVAIMTAGAEGALAAAQWACREIFVSVVVTNLPIVQPLLRSLANKTGLSMLFSSSGNSGKRGGGGGGGGGASGVGRSYPLSSNPGHHSTAFGASRGGGDVGDGMRHGHAFGEQGTDGGGGKNMTTVAAWDSDEHILMDDSSSRGEKGAATVSSRSASVAAGDKSIVVGTEVRAVKEPARPDSRSSMSMDGAMPAGRYMEHFGGR</sequence>
<keyword evidence="2 7" id="KW-0812">Transmembrane</keyword>
<dbReference type="GO" id="GO:0016020">
    <property type="term" value="C:membrane"/>
    <property type="evidence" value="ECO:0007669"/>
    <property type="project" value="UniProtKB-SubCell"/>
</dbReference>
<keyword evidence="10" id="KW-1185">Reference proteome</keyword>
<keyword evidence="4 7" id="KW-0472">Membrane</keyword>